<evidence type="ECO:0000313" key="2">
    <source>
        <dbReference type="Proteomes" id="UP000037178"/>
    </source>
</evidence>
<protein>
    <submittedName>
        <fullName evidence="1">Uncharacterized protein</fullName>
    </submittedName>
</protein>
<name>A0A0J9E956_9RHOB</name>
<dbReference type="PATRIC" id="fig|1675527.3.peg.4509"/>
<organism evidence="1 2">
    <name type="scientific">Candidatus Rhodobacter oscarellae</name>
    <dbReference type="NCBI Taxonomy" id="1675527"/>
    <lineage>
        <taxon>Bacteria</taxon>
        <taxon>Pseudomonadati</taxon>
        <taxon>Pseudomonadota</taxon>
        <taxon>Alphaproteobacteria</taxon>
        <taxon>Rhodobacterales</taxon>
        <taxon>Rhodobacter group</taxon>
        <taxon>Rhodobacter</taxon>
    </lineage>
</organism>
<accession>A0A0J9E956</accession>
<dbReference type="EMBL" id="LFTY01000002">
    <property type="protein sequence ID" value="KMW59327.1"/>
    <property type="molecule type" value="Genomic_DNA"/>
</dbReference>
<proteinExistence type="predicted"/>
<dbReference type="Proteomes" id="UP000037178">
    <property type="component" value="Unassembled WGS sequence"/>
</dbReference>
<sequence>MLAQGKLQRALDTFKNKGLTFRDTHFWNDVILDLALGYVSAEAAAETYDMLARSTKGEL</sequence>
<keyword evidence="2" id="KW-1185">Reference proteome</keyword>
<comment type="caution">
    <text evidence="1">The sequence shown here is derived from an EMBL/GenBank/DDBJ whole genome shotgun (WGS) entry which is preliminary data.</text>
</comment>
<reference evidence="1 2" key="1">
    <citation type="submission" date="2015-06" db="EMBL/GenBank/DDBJ databases">
        <title>Draft genome sequence of an Alphaproteobacteria species associated to the Mediterranean sponge Oscarella lobularis.</title>
        <authorList>
            <person name="Jourda C."/>
            <person name="Santini S."/>
            <person name="Claverie J.-M."/>
        </authorList>
    </citation>
    <scope>NUCLEOTIDE SEQUENCE [LARGE SCALE GENOMIC DNA]</scope>
    <source>
        <strain evidence="1">IGS</strain>
    </source>
</reference>
<dbReference type="AlphaFoldDB" id="A0A0J9E956"/>
<gene>
    <name evidence="1" type="ORF">AIOL_004309</name>
</gene>
<evidence type="ECO:0000313" key="1">
    <source>
        <dbReference type="EMBL" id="KMW59327.1"/>
    </source>
</evidence>